<gene>
    <name evidence="2" type="ORF">EHSB41UT_04153</name>
</gene>
<keyword evidence="3" id="KW-1185">Reference proteome</keyword>
<protein>
    <submittedName>
        <fullName evidence="2">Uncharacterized protein</fullName>
    </submittedName>
</protein>
<evidence type="ECO:0000256" key="1">
    <source>
        <dbReference type="SAM" id="MobiDB-lite"/>
    </source>
</evidence>
<feature type="compositionally biased region" description="Basic residues" evidence="1">
    <location>
        <begin position="1040"/>
        <end position="1049"/>
    </location>
</feature>
<dbReference type="Proteomes" id="UP000196573">
    <property type="component" value="Unassembled WGS sequence"/>
</dbReference>
<reference evidence="2 3" key="1">
    <citation type="submission" date="2017-03" db="EMBL/GenBank/DDBJ databases">
        <authorList>
            <person name="Afonso C.L."/>
            <person name="Miller P.J."/>
            <person name="Scott M.A."/>
            <person name="Spackman E."/>
            <person name="Goraichik I."/>
            <person name="Dimitrov K.M."/>
            <person name="Suarez D.L."/>
            <person name="Swayne D.E."/>
        </authorList>
    </citation>
    <scope>NUCLEOTIDE SEQUENCE [LARGE SCALE GENOMIC DNA]</scope>
    <source>
        <strain evidence="2">SB41UT1</strain>
    </source>
</reference>
<sequence>MPRGITLLGGQALCSRAAQIWYSGNREALQLDPQSPKTTDFDFIAASEEDAEDFLQTLDKQAHSLQIQTKDEPTTHHPTVTVKHKKLVSLTTSSQKTTDEPPCRKTLLSVDIFIPKETLPRPPAKPDRPDLAQVRREAEKTYTQLCESLSTPTTAESQTQACDKAAQRAINRYLSDKRTLRMQTIHQHWLDYWQSHSARLTTQATAAPYQNGLELPCITLSDCLEIMALQLETASEAEKIHLEIQAEEDRLNNLTPRKTLDISNLPLANAALIGNRAKLLERLKWLSELHKASKQRKLAGIPDNLEKLAKQWLEPPEELFFDAQDTLDLSRVLTSRTAKGRLWQSALSAYTGACHFYSRWLTSPVHTLYVRACLLEQIPKSSGQTKRAEAAYKNAISLREDYSQHLLNHPDELEFLAAHSSTTLFENPNASPAASFRTLHDTIINICLIAPMLYELVTNHSGTVDKLCRLATDATSHKNPHQKRRHQARRQLEEVLKSQADALILAFSVCTLSAPFLPLGLWPDWMNTCLATIQKLETNKEAQELFKSLLADHLKHTRLGYIAIEADSTIDAPDILISRLMLIRHLKDYEALGLTIKNADENKAHLQPAPAQAEQVSEILTAINGDINQALQTQTLDQDMVQQAVVAYKMLHRSSMEGWLATFVDKPCFAELRAELAAADILLENIQPDLVIHPRPPHPFFYSLSRRTALASSHPNPTTLETESSPDSFIEDWNTLNKELEKQFNGKAELITASKADELEQRLSSLDTERPAKLQIEQIVYIMDLACAQCLALNSIQADNSASAHVCLESINNILSRVTLSFYRAIHSSQATHRDSGKTLKTMQNTLHKSPLFQRLCHTVFTHSSTTRFDVQLAQQAIIADLALKQLNPVTCSKAKPPTLNESLIQLDNLPYATSSTLAVQTIFQLVTTQIHTDIKTLSNPRSSLPEQLAARQSLNTILDSIRLAWLGKHWFELMCTYTRRPIPDSQHALKALGSHLKDFHVHNVRLTEQLERVKSQELLEEWPSIAASAKTFGDESRTGKKKPKKIAPKKINSVDKSEPAIPSEPPDVQPVAPGDALLTNASDTIKIDRKQGIALYEEIIQQYPAESPYHAKALLELAHLSVNRLEKEFSQMSTNQKKLEQFEQRLNQGLQSTPPSAPDMSERSSFINVLGEMRNQCQSVEPLIESCRQYLTQLKAIQPNHNDIIPDITLDMLNDKYQHYRSMTTPDLLTKLEEIKTVRTELMKRIGEHKKVMGLDVKHGKKLPDLTAIENTIALLGRFNNPTIAPSSPDQKTAWTHPQFNSEPGMPKNDCG</sequence>
<evidence type="ECO:0000313" key="3">
    <source>
        <dbReference type="Proteomes" id="UP000196573"/>
    </source>
</evidence>
<dbReference type="EMBL" id="FWPT01000012">
    <property type="protein sequence ID" value="SMA50356.1"/>
    <property type="molecule type" value="Genomic_DNA"/>
</dbReference>
<feature type="compositionally biased region" description="Polar residues" evidence="1">
    <location>
        <begin position="1285"/>
        <end position="1303"/>
    </location>
</feature>
<organism evidence="2 3">
    <name type="scientific">Parendozoicomonas haliclonae</name>
    <dbReference type="NCBI Taxonomy" id="1960125"/>
    <lineage>
        <taxon>Bacteria</taxon>
        <taxon>Pseudomonadati</taxon>
        <taxon>Pseudomonadota</taxon>
        <taxon>Gammaproteobacteria</taxon>
        <taxon>Oceanospirillales</taxon>
        <taxon>Endozoicomonadaceae</taxon>
        <taxon>Parendozoicomonas</taxon>
    </lineage>
</organism>
<accession>A0A1X7APY7</accession>
<dbReference type="RefSeq" id="WP_087112799.1">
    <property type="nucleotide sequence ID" value="NZ_CBCSCN010000005.1"/>
</dbReference>
<evidence type="ECO:0000313" key="2">
    <source>
        <dbReference type="EMBL" id="SMA50356.1"/>
    </source>
</evidence>
<name>A0A1X7APY7_9GAMM</name>
<proteinExistence type="predicted"/>
<feature type="region of interest" description="Disordered" evidence="1">
    <location>
        <begin position="1285"/>
        <end position="1313"/>
    </location>
</feature>
<feature type="region of interest" description="Disordered" evidence="1">
    <location>
        <begin position="1034"/>
        <end position="1074"/>
    </location>
</feature>